<proteinExistence type="predicted"/>
<dbReference type="AlphaFoldDB" id="A0A1W2B2Q4"/>
<evidence type="ECO:0000256" key="1">
    <source>
        <dbReference type="ARBA" id="ARBA00022491"/>
    </source>
</evidence>
<keyword evidence="4" id="KW-0805">Transcription regulation</keyword>
<dbReference type="GO" id="GO:0006633">
    <property type="term" value="P:fatty acid biosynthetic process"/>
    <property type="evidence" value="ECO:0007669"/>
    <property type="project" value="UniProtKB-KW"/>
</dbReference>
<dbReference type="InterPro" id="IPR017275">
    <property type="entry name" value="Transcription_factor_FapR"/>
</dbReference>
<keyword evidence="2" id="KW-0444">Lipid biosynthesis</keyword>
<keyword evidence="7" id="KW-0275">Fatty acid biosynthesis</keyword>
<dbReference type="Gene3D" id="1.10.10.10">
    <property type="entry name" value="Winged helix-like DNA-binding domain superfamily/Winged helix DNA-binding domain"/>
    <property type="match status" value="1"/>
</dbReference>
<dbReference type="GO" id="GO:0045892">
    <property type="term" value="P:negative regulation of DNA-templated transcription"/>
    <property type="evidence" value="ECO:0007669"/>
    <property type="project" value="InterPro"/>
</dbReference>
<evidence type="ECO:0000256" key="3">
    <source>
        <dbReference type="ARBA" id="ARBA00022832"/>
    </source>
</evidence>
<dbReference type="InterPro" id="IPR036388">
    <property type="entry name" value="WH-like_DNA-bd_sf"/>
</dbReference>
<dbReference type="NCBIfam" id="NF003359">
    <property type="entry name" value="PRK04424.1"/>
    <property type="match status" value="1"/>
</dbReference>
<protein>
    <submittedName>
        <fullName evidence="9">Acyl-coenzyme A thioesterase PaaI, contains HGG motif</fullName>
    </submittedName>
</protein>
<gene>
    <name evidence="9" type="ORF">SAMN04488500_106280</name>
</gene>
<evidence type="ECO:0000256" key="8">
    <source>
        <dbReference type="ARBA" id="ARBA00023163"/>
    </source>
</evidence>
<dbReference type="SUPFAM" id="SSF54637">
    <property type="entry name" value="Thioesterase/thiol ester dehydrase-isomerase"/>
    <property type="match status" value="1"/>
</dbReference>
<evidence type="ECO:0000256" key="6">
    <source>
        <dbReference type="ARBA" id="ARBA00023125"/>
    </source>
</evidence>
<dbReference type="RefSeq" id="WP_084575474.1">
    <property type="nucleotide sequence ID" value="NZ_CP155572.1"/>
</dbReference>
<dbReference type="OrthoDB" id="1706183at2"/>
<dbReference type="PIRSF" id="PIRSF037733">
    <property type="entry name" value="Transcription_factor_FapR"/>
    <property type="match status" value="1"/>
</dbReference>
<evidence type="ECO:0000256" key="2">
    <source>
        <dbReference type="ARBA" id="ARBA00022516"/>
    </source>
</evidence>
<dbReference type="STRING" id="112901.SAMN04488500_106280"/>
<evidence type="ECO:0000313" key="9">
    <source>
        <dbReference type="EMBL" id="SMC67263.1"/>
    </source>
</evidence>
<dbReference type="GO" id="GO:0003700">
    <property type="term" value="F:DNA-binding transcription factor activity"/>
    <property type="evidence" value="ECO:0007669"/>
    <property type="project" value="InterPro"/>
</dbReference>
<keyword evidence="5" id="KW-0443">Lipid metabolism</keyword>
<organism evidence="9 10">
    <name type="scientific">Sporomusa malonica</name>
    <dbReference type="NCBI Taxonomy" id="112901"/>
    <lineage>
        <taxon>Bacteria</taxon>
        <taxon>Bacillati</taxon>
        <taxon>Bacillota</taxon>
        <taxon>Negativicutes</taxon>
        <taxon>Selenomonadales</taxon>
        <taxon>Sporomusaceae</taxon>
        <taxon>Sporomusa</taxon>
    </lineage>
</organism>
<keyword evidence="1" id="KW-0678">Repressor</keyword>
<reference evidence="9 10" key="1">
    <citation type="submission" date="2017-04" db="EMBL/GenBank/DDBJ databases">
        <authorList>
            <person name="Afonso C.L."/>
            <person name="Miller P.J."/>
            <person name="Scott M.A."/>
            <person name="Spackman E."/>
            <person name="Goraichik I."/>
            <person name="Dimitrov K.M."/>
            <person name="Suarez D.L."/>
            <person name="Swayne D.E."/>
        </authorList>
    </citation>
    <scope>NUCLEOTIDE SEQUENCE [LARGE SCALE GENOMIC DNA]</scope>
    <source>
        <strain evidence="9 10">DSM 5090</strain>
    </source>
</reference>
<evidence type="ECO:0000256" key="7">
    <source>
        <dbReference type="ARBA" id="ARBA00023160"/>
    </source>
</evidence>
<accession>A0A1W2B2Q4</accession>
<sequence length="189" mass="21357">MARIQKKIRQEQLKEKLLSTPFFTDEELAAFLGVSVQTIRLDRLELGIPELRERTKQMAEEAQNKLKTISSTDVVGDLIDLELGRTGISLMAVTPDMVFEKNKVARGHYIFAQANSLALAIIDAPMAVTGVANIKYKIAVHEGEKLVAKAEVIKKRGNKYFIWVKTRNDSQEVFRAKFIMVSLDVELHK</sequence>
<dbReference type="GO" id="GO:0003677">
    <property type="term" value="F:DNA binding"/>
    <property type="evidence" value="ECO:0007669"/>
    <property type="project" value="UniProtKB-KW"/>
</dbReference>
<name>A0A1W2B2Q4_9FIRM</name>
<evidence type="ECO:0000256" key="5">
    <source>
        <dbReference type="ARBA" id="ARBA00023098"/>
    </source>
</evidence>
<keyword evidence="8" id="KW-0804">Transcription</keyword>
<dbReference type="EMBL" id="FWXI01000006">
    <property type="protein sequence ID" value="SMC67263.1"/>
    <property type="molecule type" value="Genomic_DNA"/>
</dbReference>
<dbReference type="Proteomes" id="UP000192738">
    <property type="component" value="Unassembled WGS sequence"/>
</dbReference>
<evidence type="ECO:0000256" key="4">
    <source>
        <dbReference type="ARBA" id="ARBA00023015"/>
    </source>
</evidence>
<keyword evidence="3" id="KW-0276">Fatty acid metabolism</keyword>
<dbReference type="Gene3D" id="3.10.129.10">
    <property type="entry name" value="Hotdog Thioesterase"/>
    <property type="match status" value="1"/>
</dbReference>
<evidence type="ECO:0000313" key="10">
    <source>
        <dbReference type="Proteomes" id="UP000192738"/>
    </source>
</evidence>
<dbReference type="GO" id="GO:0045717">
    <property type="term" value="P:negative regulation of fatty acid biosynthetic process"/>
    <property type="evidence" value="ECO:0007669"/>
    <property type="project" value="InterPro"/>
</dbReference>
<dbReference type="InterPro" id="IPR029069">
    <property type="entry name" value="HotDog_dom_sf"/>
</dbReference>
<keyword evidence="6" id="KW-0238">DNA-binding</keyword>
<keyword evidence="10" id="KW-1185">Reference proteome</keyword>
<dbReference type="CDD" id="cd03440">
    <property type="entry name" value="hot_dog"/>
    <property type="match status" value="1"/>
</dbReference>